<reference evidence="2" key="1">
    <citation type="submission" date="2018-08" db="EMBL/GenBank/DDBJ databases">
        <authorList>
            <person name="Hornung B."/>
        </authorList>
    </citation>
    <scope>NUCLEOTIDE SEQUENCE [LARGE SCALE GENOMIC DNA]</scope>
</reference>
<dbReference type="AlphaFoldDB" id="A0A383S6W4"/>
<dbReference type="EMBL" id="UNQJ01000011">
    <property type="protein sequence ID" value="SYZ33718.1"/>
    <property type="molecule type" value="Genomic_DNA"/>
</dbReference>
<accession>A0A383S6W4</accession>
<evidence type="ECO:0000313" key="1">
    <source>
        <dbReference type="EMBL" id="SYZ33718.1"/>
    </source>
</evidence>
<sequence length="244" mass="26345">MNVETIGTLTVLALIDSMSFGTLALPTWLLMAPGRIRPHRVLMFLCVVGCSYLALGMALSYGATTVVDKYEHLLAVEGFRYVELITGAILIVASEVMDSKKARAKAAGRAAQGGDRVMTWRSRVMNGDASKWSLIALLSLALAAVAIEAASMLPYLAGIGIISTQASGWPMRIALLTGYCLVMITPALVLTAGRVIAHNELETLLRRLDRWFVRNARTMMAWVTGVMGFIMAAHGAHCLWFAGS</sequence>
<gene>
    <name evidence="1" type="ORF">PROPAUS_1638</name>
</gene>
<dbReference type="InterPro" id="IPR021315">
    <property type="entry name" value="Gap/Sap"/>
</dbReference>
<dbReference type="RefSeq" id="WP_197720605.1">
    <property type="nucleotide sequence ID" value="NZ_LR134442.1"/>
</dbReference>
<protein>
    <submittedName>
        <fullName evidence="1">Glycolipid exporter Gap/Sap</fullName>
    </submittedName>
</protein>
<evidence type="ECO:0000313" key="2">
    <source>
        <dbReference type="Proteomes" id="UP000263928"/>
    </source>
</evidence>
<organism evidence="1 2">
    <name type="scientific">Propionibacterium australiense</name>
    <dbReference type="NCBI Taxonomy" id="119981"/>
    <lineage>
        <taxon>Bacteria</taxon>
        <taxon>Bacillati</taxon>
        <taxon>Actinomycetota</taxon>
        <taxon>Actinomycetes</taxon>
        <taxon>Propionibacteriales</taxon>
        <taxon>Propionibacteriaceae</taxon>
        <taxon>Propionibacterium</taxon>
    </lineage>
</organism>
<proteinExistence type="predicted"/>
<name>A0A383S6W4_9ACTN</name>
<dbReference type="Proteomes" id="UP000263928">
    <property type="component" value="Unassembled WGS sequence"/>
</dbReference>
<dbReference type="Pfam" id="PF11139">
    <property type="entry name" value="SfLAP"/>
    <property type="match status" value="1"/>
</dbReference>
<keyword evidence="2" id="KW-1185">Reference proteome</keyword>